<name>U2ZCZ1_VIBPR</name>
<comment type="subcellular location">
    <subcellularLocation>
        <location evidence="1">Cell envelope</location>
    </subcellularLocation>
</comment>
<evidence type="ECO:0000256" key="5">
    <source>
        <dbReference type="ARBA" id="ARBA00022729"/>
    </source>
</evidence>
<evidence type="ECO:0000256" key="1">
    <source>
        <dbReference type="ARBA" id="ARBA00004196"/>
    </source>
</evidence>
<dbReference type="InterPro" id="IPR051313">
    <property type="entry name" value="Bact_iron-sidero_bind"/>
</dbReference>
<keyword evidence="5 6" id="KW-0732">Signal</keyword>
<comment type="caution">
    <text evidence="8">The sequence shown here is derived from an EMBL/GenBank/DDBJ whole genome shotgun (WGS) entry which is preliminary data.</text>
</comment>
<keyword evidence="3" id="KW-0813">Transport</keyword>
<comment type="similarity">
    <text evidence="2">Belongs to the bacterial solute-binding protein 8 family.</text>
</comment>
<feature type="chain" id="PRO_5004637014" evidence="6">
    <location>
        <begin position="25"/>
        <end position="296"/>
    </location>
</feature>
<dbReference type="PROSITE" id="PS50983">
    <property type="entry name" value="FE_B12_PBP"/>
    <property type="match status" value="1"/>
</dbReference>
<evidence type="ECO:0000256" key="4">
    <source>
        <dbReference type="ARBA" id="ARBA00022496"/>
    </source>
</evidence>
<keyword evidence="4" id="KW-0410">Iron transport</keyword>
<protein>
    <submittedName>
        <fullName evidence="8">Fe(3+)-ferrichrome ABC transporter substrate-binding protein</fullName>
    </submittedName>
</protein>
<evidence type="ECO:0000256" key="3">
    <source>
        <dbReference type="ARBA" id="ARBA00022448"/>
    </source>
</evidence>
<dbReference type="AlphaFoldDB" id="U2ZCZ1"/>
<keyword evidence="4" id="KW-0408">Iron</keyword>
<dbReference type="PANTHER" id="PTHR30532:SF1">
    <property type="entry name" value="IRON(3+)-HYDROXAMATE-BINDING PROTEIN FHUD"/>
    <property type="match status" value="1"/>
</dbReference>
<dbReference type="RefSeq" id="WP_021703583.1">
    <property type="nucleotide sequence ID" value="NZ_BATJ01000001.1"/>
</dbReference>
<reference evidence="8 9" key="1">
    <citation type="submission" date="2013-09" db="EMBL/GenBank/DDBJ databases">
        <title>Whole genome shotgun sequence of Vibrio proteolyticus NBRC 13287.</title>
        <authorList>
            <person name="Isaki S."/>
            <person name="Hosoyama A."/>
            <person name="Numata M."/>
            <person name="Hashimoto M."/>
            <person name="Hosoyama Y."/>
            <person name="Tsuchikane K."/>
            <person name="Noguchi M."/>
            <person name="Hirakata S."/>
            <person name="Ichikawa N."/>
            <person name="Ohji S."/>
            <person name="Yamazoe A."/>
            <person name="Fujita N."/>
        </authorList>
    </citation>
    <scope>NUCLEOTIDE SEQUENCE [LARGE SCALE GENOMIC DNA]</scope>
    <source>
        <strain evidence="8 9">NBRC 13287</strain>
    </source>
</reference>
<dbReference type="GO" id="GO:1901678">
    <property type="term" value="P:iron coordination entity transport"/>
    <property type="evidence" value="ECO:0007669"/>
    <property type="project" value="UniProtKB-ARBA"/>
</dbReference>
<feature type="domain" description="Fe/B12 periplasmic-binding" evidence="7">
    <location>
        <begin position="36"/>
        <end position="296"/>
    </location>
</feature>
<dbReference type="Pfam" id="PF01497">
    <property type="entry name" value="Peripla_BP_2"/>
    <property type="match status" value="1"/>
</dbReference>
<dbReference type="eggNOG" id="COG0614">
    <property type="taxonomic scope" value="Bacteria"/>
</dbReference>
<organism evidence="8 9">
    <name type="scientific">Vibrio proteolyticus NBRC 13287</name>
    <dbReference type="NCBI Taxonomy" id="1219065"/>
    <lineage>
        <taxon>Bacteria</taxon>
        <taxon>Pseudomonadati</taxon>
        <taxon>Pseudomonadota</taxon>
        <taxon>Gammaproteobacteria</taxon>
        <taxon>Vibrionales</taxon>
        <taxon>Vibrionaceae</taxon>
        <taxon>Vibrio</taxon>
    </lineage>
</organism>
<dbReference type="SUPFAM" id="SSF53807">
    <property type="entry name" value="Helical backbone' metal receptor"/>
    <property type="match status" value="1"/>
</dbReference>
<dbReference type="CDD" id="cd01146">
    <property type="entry name" value="FhuD"/>
    <property type="match status" value="1"/>
</dbReference>
<gene>
    <name evidence="8" type="primary">fhuD</name>
    <name evidence="8" type="ORF">VPR01S_01_03640</name>
</gene>
<evidence type="ECO:0000259" key="7">
    <source>
        <dbReference type="PROSITE" id="PS50983"/>
    </source>
</evidence>
<evidence type="ECO:0000256" key="2">
    <source>
        <dbReference type="ARBA" id="ARBA00008814"/>
    </source>
</evidence>
<dbReference type="GO" id="GO:0030288">
    <property type="term" value="C:outer membrane-bounded periplasmic space"/>
    <property type="evidence" value="ECO:0007669"/>
    <property type="project" value="TreeGrafter"/>
</dbReference>
<evidence type="ECO:0000313" key="9">
    <source>
        <dbReference type="Proteomes" id="UP000016570"/>
    </source>
</evidence>
<sequence length="296" mass="32982">MLRLFPFSRLIMVASLLMAQGAFAEAQQLSSPISPRVMSIDWTQTETLLALGLTPVASAQQADYNAWVRSPRLPDTTVDVGLRTQPNLERLSELDLDTIFISPRFQSLEPQLSRVARVESVPLYTDGDISWSALKTFTRTLARLTEREGAAERVIHDAEQTFATLKQKLPQGTPPLIMIQFMDSQHVRVFGNNSLYSIAINQLGLENAWKETTNSWGFGLIGIDRLQGLSGQLVVVEPLPAGVSEHLEKDAYWQYLVKQTGHPALRVQAVWSFGAIPSSVRFATLMTDTLTREVTQ</sequence>
<dbReference type="Proteomes" id="UP000016570">
    <property type="component" value="Unassembled WGS sequence"/>
</dbReference>
<keyword evidence="4" id="KW-0406">Ion transport</keyword>
<dbReference type="EMBL" id="BATJ01000001">
    <property type="protein sequence ID" value="GAD65591.1"/>
    <property type="molecule type" value="Genomic_DNA"/>
</dbReference>
<dbReference type="PANTHER" id="PTHR30532">
    <property type="entry name" value="IRON III DICITRATE-BINDING PERIPLASMIC PROTEIN"/>
    <property type="match status" value="1"/>
</dbReference>
<accession>U2ZCZ1</accession>
<proteinExistence type="inferred from homology"/>
<dbReference type="PRINTS" id="PR01715">
    <property type="entry name" value="FERRIBNDNGPP"/>
</dbReference>
<feature type="signal peptide" evidence="6">
    <location>
        <begin position="1"/>
        <end position="24"/>
    </location>
</feature>
<evidence type="ECO:0000313" key="8">
    <source>
        <dbReference type="EMBL" id="GAD65591.1"/>
    </source>
</evidence>
<dbReference type="Gene3D" id="3.40.50.1980">
    <property type="entry name" value="Nitrogenase molybdenum iron protein domain"/>
    <property type="match status" value="2"/>
</dbReference>
<keyword evidence="9" id="KW-1185">Reference proteome</keyword>
<dbReference type="STRING" id="1219065.VPR01S_01_03640"/>
<evidence type="ECO:0000256" key="6">
    <source>
        <dbReference type="SAM" id="SignalP"/>
    </source>
</evidence>
<dbReference type="InterPro" id="IPR002491">
    <property type="entry name" value="ABC_transptr_periplasmic_BD"/>
</dbReference>